<feature type="compositionally biased region" description="Polar residues" evidence="1">
    <location>
        <begin position="73"/>
        <end position="94"/>
    </location>
</feature>
<name>A0A6J6M5C2_9ZZZZ</name>
<organism evidence="2">
    <name type="scientific">freshwater metagenome</name>
    <dbReference type="NCBI Taxonomy" id="449393"/>
    <lineage>
        <taxon>unclassified sequences</taxon>
        <taxon>metagenomes</taxon>
        <taxon>ecological metagenomes</taxon>
    </lineage>
</organism>
<protein>
    <submittedName>
        <fullName evidence="2">Unannotated protein</fullName>
    </submittedName>
</protein>
<accession>A0A6J6M5C2</accession>
<evidence type="ECO:0000313" key="2">
    <source>
        <dbReference type="EMBL" id="CAB4668064.1"/>
    </source>
</evidence>
<reference evidence="2" key="1">
    <citation type="submission" date="2020-05" db="EMBL/GenBank/DDBJ databases">
        <authorList>
            <person name="Chiriac C."/>
            <person name="Salcher M."/>
            <person name="Ghai R."/>
            <person name="Kavagutti S V."/>
        </authorList>
    </citation>
    <scope>NUCLEOTIDE SEQUENCE</scope>
</reference>
<dbReference type="EMBL" id="CAEZWE010000124">
    <property type="protein sequence ID" value="CAB4668064.1"/>
    <property type="molecule type" value="Genomic_DNA"/>
</dbReference>
<sequence>MLSPGVLGVVWVLENRTRNEKTTRLGGSKRADEVGALLKYYYKAAGSGFLLHLRHSATVANGFATPKNGPHPVSQQHRTCNASATAWMASGTTR</sequence>
<proteinExistence type="predicted"/>
<feature type="region of interest" description="Disordered" evidence="1">
    <location>
        <begin position="64"/>
        <end position="94"/>
    </location>
</feature>
<evidence type="ECO:0000256" key="1">
    <source>
        <dbReference type="SAM" id="MobiDB-lite"/>
    </source>
</evidence>
<dbReference type="AlphaFoldDB" id="A0A6J6M5C2"/>
<gene>
    <name evidence="2" type="ORF">UFOPK2169_01806</name>
</gene>